<dbReference type="InterPro" id="IPR015683">
    <property type="entry name" value="Ionotropic_Glu_rcpt"/>
</dbReference>
<evidence type="ECO:0000256" key="7">
    <source>
        <dbReference type="ARBA" id="ARBA00023170"/>
    </source>
</evidence>
<dbReference type="InterPro" id="IPR001638">
    <property type="entry name" value="Solute-binding_3/MltF_N"/>
</dbReference>
<dbReference type="AlphaFoldDB" id="A0A2S9XXP3"/>
<evidence type="ECO:0000256" key="6">
    <source>
        <dbReference type="ARBA" id="ARBA00023136"/>
    </source>
</evidence>
<keyword evidence="3 10" id="KW-0812">Transmembrane</keyword>
<dbReference type="GO" id="GO:0015276">
    <property type="term" value="F:ligand-gated monoatomic ion channel activity"/>
    <property type="evidence" value="ECO:0007669"/>
    <property type="project" value="InterPro"/>
</dbReference>
<keyword evidence="15" id="KW-1185">Reference proteome</keyword>
<proteinExistence type="predicted"/>
<feature type="transmembrane region" description="Helical" evidence="10">
    <location>
        <begin position="204"/>
        <end position="228"/>
    </location>
</feature>
<keyword evidence="11" id="KW-0732">Signal</keyword>
<protein>
    <submittedName>
        <fullName evidence="14">Glutamine-binding periplasmic protein</fullName>
    </submittedName>
</protein>
<keyword evidence="6 10" id="KW-0472">Membrane</keyword>
<accession>A0A2S9XXP3</accession>
<dbReference type="SMART" id="SM00079">
    <property type="entry name" value="PBPe"/>
    <property type="match status" value="1"/>
</dbReference>
<dbReference type="InterPro" id="IPR001320">
    <property type="entry name" value="Iontro_rcpt_C"/>
</dbReference>
<evidence type="ECO:0000259" key="13">
    <source>
        <dbReference type="SMART" id="SM00079"/>
    </source>
</evidence>
<dbReference type="EMBL" id="PVNK01000152">
    <property type="protein sequence ID" value="PRP97613.1"/>
    <property type="molecule type" value="Genomic_DNA"/>
</dbReference>
<keyword evidence="8" id="KW-0325">Glycoprotein</keyword>
<feature type="signal peptide" evidence="11">
    <location>
        <begin position="1"/>
        <end position="22"/>
    </location>
</feature>
<feature type="domain" description="Solute-binding protein family 3/N-terminal" evidence="12">
    <location>
        <begin position="28"/>
        <end position="347"/>
    </location>
</feature>
<keyword evidence="5" id="KW-0406">Ion transport</keyword>
<dbReference type="Proteomes" id="UP000237968">
    <property type="component" value="Unassembled WGS sequence"/>
</dbReference>
<keyword evidence="9" id="KW-0407">Ion channel</keyword>
<evidence type="ECO:0000256" key="4">
    <source>
        <dbReference type="ARBA" id="ARBA00022989"/>
    </source>
</evidence>
<organism evidence="14 15">
    <name type="scientific">Enhygromyxa salina</name>
    <dbReference type="NCBI Taxonomy" id="215803"/>
    <lineage>
        <taxon>Bacteria</taxon>
        <taxon>Pseudomonadati</taxon>
        <taxon>Myxococcota</taxon>
        <taxon>Polyangia</taxon>
        <taxon>Nannocystales</taxon>
        <taxon>Nannocystaceae</taxon>
        <taxon>Enhygromyxa</taxon>
    </lineage>
</organism>
<dbReference type="PANTHER" id="PTHR18966">
    <property type="entry name" value="IONOTROPIC GLUTAMATE RECEPTOR"/>
    <property type="match status" value="1"/>
</dbReference>
<dbReference type="Pfam" id="PF00497">
    <property type="entry name" value="SBP_bac_3"/>
    <property type="match status" value="1"/>
</dbReference>
<keyword evidence="4 10" id="KW-1133">Transmembrane helix</keyword>
<feature type="chain" id="PRO_5015479177" evidence="11">
    <location>
        <begin position="23"/>
        <end position="347"/>
    </location>
</feature>
<dbReference type="Gene3D" id="1.10.287.70">
    <property type="match status" value="1"/>
</dbReference>
<dbReference type="SMART" id="SM00062">
    <property type="entry name" value="PBPb"/>
    <property type="match status" value="1"/>
</dbReference>
<comment type="caution">
    <text evidence="14">The sequence shown here is derived from an EMBL/GenBank/DDBJ whole genome shotgun (WGS) entry which is preliminary data.</text>
</comment>
<dbReference type="Gene3D" id="3.40.190.10">
    <property type="entry name" value="Periplasmic binding protein-like II"/>
    <property type="match status" value="2"/>
</dbReference>
<name>A0A2S9XXP3_9BACT</name>
<evidence type="ECO:0000259" key="12">
    <source>
        <dbReference type="SMART" id="SM00062"/>
    </source>
</evidence>
<evidence type="ECO:0000256" key="10">
    <source>
        <dbReference type="SAM" id="Phobius"/>
    </source>
</evidence>
<gene>
    <name evidence="14" type="primary">glnH</name>
    <name evidence="14" type="ORF">ENSA5_33060</name>
</gene>
<comment type="subcellular location">
    <subcellularLocation>
        <location evidence="1">Membrane</location>
        <topology evidence="1">Multi-pass membrane protein</topology>
    </subcellularLocation>
</comment>
<evidence type="ECO:0000256" key="9">
    <source>
        <dbReference type="ARBA" id="ARBA00023303"/>
    </source>
</evidence>
<evidence type="ECO:0000313" key="15">
    <source>
        <dbReference type="Proteomes" id="UP000237968"/>
    </source>
</evidence>
<dbReference type="SUPFAM" id="SSF81324">
    <property type="entry name" value="Voltage-gated potassium channels"/>
    <property type="match status" value="1"/>
</dbReference>
<reference evidence="14 15" key="1">
    <citation type="submission" date="2018-03" db="EMBL/GenBank/DDBJ databases">
        <title>Draft Genome Sequences of the Obligatory Marine Myxobacteria Enhygromyxa salina SWB005.</title>
        <authorList>
            <person name="Poehlein A."/>
            <person name="Moghaddam J.A."/>
            <person name="Harms H."/>
            <person name="Alanjari M."/>
            <person name="Koenig G.M."/>
            <person name="Daniel R."/>
            <person name="Schaeberle T.F."/>
        </authorList>
    </citation>
    <scope>NUCLEOTIDE SEQUENCE [LARGE SCALE GENOMIC DNA]</scope>
    <source>
        <strain evidence="14 15">SWB005</strain>
    </source>
</reference>
<evidence type="ECO:0000256" key="2">
    <source>
        <dbReference type="ARBA" id="ARBA00022448"/>
    </source>
</evidence>
<keyword evidence="2" id="KW-0813">Transport</keyword>
<feature type="domain" description="Ionotropic glutamate receptor C-terminal" evidence="13">
    <location>
        <begin position="28"/>
        <end position="343"/>
    </location>
</feature>
<evidence type="ECO:0000256" key="5">
    <source>
        <dbReference type="ARBA" id="ARBA00023065"/>
    </source>
</evidence>
<evidence type="ECO:0000313" key="14">
    <source>
        <dbReference type="EMBL" id="PRP97613.1"/>
    </source>
</evidence>
<evidence type="ECO:0000256" key="8">
    <source>
        <dbReference type="ARBA" id="ARBA00023180"/>
    </source>
</evidence>
<dbReference type="GO" id="GO:0016020">
    <property type="term" value="C:membrane"/>
    <property type="evidence" value="ECO:0007669"/>
    <property type="project" value="UniProtKB-SubCell"/>
</dbReference>
<evidence type="ECO:0000256" key="11">
    <source>
        <dbReference type="SAM" id="SignalP"/>
    </source>
</evidence>
<dbReference type="SUPFAM" id="SSF53850">
    <property type="entry name" value="Periplasmic binding protein-like II"/>
    <property type="match status" value="1"/>
</dbReference>
<sequence length="347" mass="37472">MSRLQILVFSILALAWAAPVRAAPAEQPLKIAVKSAPPFSVRGPDGEWTGTSIELWREIAADLELDYELEEVSLDEMIEGVAAGRYDAGVAALTVTSEREELVDFTHPFYTTGLAIAVSNKRDPYWRGVLETVFSLAFLELIGALALIQLAVGTVVWGLERRANPEQFPDSPSRGVATGFWWATVTMTTVGYGDKAPKSAPGRAVALIWMLMSMVIIASVTATIASSLTVERLDARIRGPEDLGRFEVGAIASTTGAAFLRDEKIVAQEYADADAALAALTGGEIEALVWDAPLLRRAMVEEPGLSIELIPGLFQRQDYAIAVGEGSALREAVNRVLPEKVRGLKFD</sequence>
<evidence type="ECO:0000256" key="3">
    <source>
        <dbReference type="ARBA" id="ARBA00022692"/>
    </source>
</evidence>
<feature type="transmembrane region" description="Helical" evidence="10">
    <location>
        <begin position="133"/>
        <end position="159"/>
    </location>
</feature>
<evidence type="ECO:0000256" key="1">
    <source>
        <dbReference type="ARBA" id="ARBA00004141"/>
    </source>
</evidence>
<dbReference type="RefSeq" id="WP_181197827.1">
    <property type="nucleotide sequence ID" value="NZ_PVNK01000152.1"/>
</dbReference>
<feature type="transmembrane region" description="Helical" evidence="10">
    <location>
        <begin position="171"/>
        <end position="192"/>
    </location>
</feature>
<dbReference type="Pfam" id="PF00060">
    <property type="entry name" value="Lig_chan"/>
    <property type="match status" value="1"/>
</dbReference>
<keyword evidence="7" id="KW-0675">Receptor</keyword>